<dbReference type="Proteomes" id="UP001224775">
    <property type="component" value="Unassembled WGS sequence"/>
</dbReference>
<dbReference type="AlphaFoldDB" id="A0AAD9DEK3"/>
<accession>A0AAD9DEK3</accession>
<evidence type="ECO:0000313" key="1">
    <source>
        <dbReference type="EMBL" id="KAK1744327.1"/>
    </source>
</evidence>
<organism evidence="1 2">
    <name type="scientific">Skeletonema marinoi</name>
    <dbReference type="NCBI Taxonomy" id="267567"/>
    <lineage>
        <taxon>Eukaryota</taxon>
        <taxon>Sar</taxon>
        <taxon>Stramenopiles</taxon>
        <taxon>Ochrophyta</taxon>
        <taxon>Bacillariophyta</taxon>
        <taxon>Coscinodiscophyceae</taxon>
        <taxon>Thalassiosirophycidae</taxon>
        <taxon>Thalassiosirales</taxon>
        <taxon>Skeletonemataceae</taxon>
        <taxon>Skeletonema</taxon>
        <taxon>Skeletonema marinoi-dohrnii complex</taxon>
    </lineage>
</organism>
<comment type="caution">
    <text evidence="1">The sequence shown here is derived from an EMBL/GenBank/DDBJ whole genome shotgun (WGS) entry which is preliminary data.</text>
</comment>
<proteinExistence type="predicted"/>
<sequence>MCWKDDCKTCGKATWAGCGLHIDSALRGISEEARCPGWKTGRCTLSDGQAPCQHTCPDCGMSVQASTDDFLNEVIQAHKKKPFMGLKSQCEKKIAGLI</sequence>
<dbReference type="EMBL" id="JATAAI010000007">
    <property type="protein sequence ID" value="KAK1744327.1"/>
    <property type="molecule type" value="Genomic_DNA"/>
</dbReference>
<gene>
    <name evidence="1" type="ORF">QTG54_004860</name>
</gene>
<keyword evidence="2" id="KW-1185">Reference proteome</keyword>
<evidence type="ECO:0000313" key="2">
    <source>
        <dbReference type="Proteomes" id="UP001224775"/>
    </source>
</evidence>
<reference evidence="1" key="1">
    <citation type="submission" date="2023-06" db="EMBL/GenBank/DDBJ databases">
        <title>Survivors Of The Sea: Transcriptome response of Skeletonema marinoi to long-term dormancy.</title>
        <authorList>
            <person name="Pinder M.I.M."/>
            <person name="Kourtchenko O."/>
            <person name="Robertson E.K."/>
            <person name="Larsson T."/>
            <person name="Maumus F."/>
            <person name="Osuna-Cruz C.M."/>
            <person name="Vancaester E."/>
            <person name="Stenow R."/>
            <person name="Vandepoele K."/>
            <person name="Ploug H."/>
            <person name="Bruchert V."/>
            <person name="Godhe A."/>
            <person name="Topel M."/>
        </authorList>
    </citation>
    <scope>NUCLEOTIDE SEQUENCE</scope>
    <source>
        <strain evidence="1">R05AC</strain>
    </source>
</reference>
<protein>
    <submittedName>
        <fullName evidence="1">Uncharacterized protein</fullName>
    </submittedName>
</protein>
<name>A0AAD9DEK3_9STRA</name>